<organism evidence="1 2">
    <name type="scientific">Agromyces humatus</name>
    <dbReference type="NCBI Taxonomy" id="279573"/>
    <lineage>
        <taxon>Bacteria</taxon>
        <taxon>Bacillati</taxon>
        <taxon>Actinomycetota</taxon>
        <taxon>Actinomycetes</taxon>
        <taxon>Micrococcales</taxon>
        <taxon>Microbacteriaceae</taxon>
        <taxon>Agromyces</taxon>
    </lineage>
</organism>
<protein>
    <recommendedName>
        <fullName evidence="3">DUF222 domain-containing protein</fullName>
    </recommendedName>
</protein>
<dbReference type="Proteomes" id="UP001500506">
    <property type="component" value="Unassembled WGS sequence"/>
</dbReference>
<reference evidence="1 2" key="1">
    <citation type="journal article" date="2019" name="Int. J. Syst. Evol. Microbiol.">
        <title>The Global Catalogue of Microorganisms (GCM) 10K type strain sequencing project: providing services to taxonomists for standard genome sequencing and annotation.</title>
        <authorList>
            <consortium name="The Broad Institute Genomics Platform"/>
            <consortium name="The Broad Institute Genome Sequencing Center for Infectious Disease"/>
            <person name="Wu L."/>
            <person name="Ma J."/>
        </authorList>
    </citation>
    <scope>NUCLEOTIDE SEQUENCE [LARGE SCALE GENOMIC DNA]</scope>
    <source>
        <strain evidence="1 2">JCM 14319</strain>
    </source>
</reference>
<evidence type="ECO:0000313" key="2">
    <source>
        <dbReference type="Proteomes" id="UP001500506"/>
    </source>
</evidence>
<dbReference type="InterPro" id="IPR016024">
    <property type="entry name" value="ARM-type_fold"/>
</dbReference>
<accession>A0ABN2L2R1</accession>
<proteinExistence type="predicted"/>
<dbReference type="PANTHER" id="PTHR41291:SF1">
    <property type="entry name" value="DNA ALKYLATION REPAIR PROTEIN"/>
    <property type="match status" value="1"/>
</dbReference>
<evidence type="ECO:0008006" key="3">
    <source>
        <dbReference type="Google" id="ProtNLM"/>
    </source>
</evidence>
<dbReference type="RefSeq" id="WP_232499574.1">
    <property type="nucleotide sequence ID" value="NZ_BAAANH010000009.1"/>
</dbReference>
<comment type="caution">
    <text evidence="1">The sequence shown here is derived from an EMBL/GenBank/DDBJ whole genome shotgun (WGS) entry which is preliminary data.</text>
</comment>
<dbReference type="EMBL" id="BAAANH010000009">
    <property type="protein sequence ID" value="GAA1770745.1"/>
    <property type="molecule type" value="Genomic_DNA"/>
</dbReference>
<dbReference type="SUPFAM" id="SSF48371">
    <property type="entry name" value="ARM repeat"/>
    <property type="match status" value="1"/>
</dbReference>
<keyword evidence="2" id="KW-1185">Reference proteome</keyword>
<name>A0ABN2L2R1_9MICO</name>
<sequence>MTQETLSETVGEVMVELAALDDAKMREVNERRGDDHGVSLGRLRTLAKRVKTQHDRARAQIGIEHVELRVRAIDIGERLEVLKDHPTPPNCTSPFAPTWIGEMARRQGAA</sequence>
<gene>
    <name evidence="1" type="ORF">GCM10009747_34960</name>
</gene>
<dbReference type="PANTHER" id="PTHR41291">
    <property type="entry name" value="DNA ALKYLATION REPAIR PROTEIN"/>
    <property type="match status" value="1"/>
</dbReference>
<evidence type="ECO:0000313" key="1">
    <source>
        <dbReference type="EMBL" id="GAA1770745.1"/>
    </source>
</evidence>